<dbReference type="InterPro" id="IPR029787">
    <property type="entry name" value="Nucleotide_cyclase"/>
</dbReference>
<proteinExistence type="predicted"/>
<organism evidence="6 7">
    <name type="scientific">Pistricoccus aurantiacus</name>
    <dbReference type="NCBI Taxonomy" id="1883414"/>
    <lineage>
        <taxon>Bacteria</taxon>
        <taxon>Pseudomonadati</taxon>
        <taxon>Pseudomonadota</taxon>
        <taxon>Gammaproteobacteria</taxon>
        <taxon>Oceanospirillales</taxon>
        <taxon>Halomonadaceae</taxon>
        <taxon>Pistricoccus</taxon>
    </lineage>
</organism>
<dbReference type="InterPro" id="IPR050469">
    <property type="entry name" value="Diguanylate_Cyclase"/>
</dbReference>
<dbReference type="CDD" id="cd01949">
    <property type="entry name" value="GGDEF"/>
    <property type="match status" value="1"/>
</dbReference>
<dbReference type="PANTHER" id="PTHR45138">
    <property type="entry name" value="REGULATORY COMPONENTS OF SENSORY TRANSDUCTION SYSTEM"/>
    <property type="match status" value="1"/>
</dbReference>
<dbReference type="GO" id="GO:0052621">
    <property type="term" value="F:diguanylate cyclase activity"/>
    <property type="evidence" value="ECO:0007669"/>
    <property type="project" value="UniProtKB-EC"/>
</dbReference>
<dbReference type="InterPro" id="IPR000160">
    <property type="entry name" value="GGDEF_dom"/>
</dbReference>
<dbReference type="PANTHER" id="PTHR45138:SF9">
    <property type="entry name" value="DIGUANYLATE CYCLASE DGCM-RELATED"/>
    <property type="match status" value="1"/>
</dbReference>
<sequence>MIKPTMLESRPMDRSSRMNIATDTDERRHFQPSPRLEVLLLLADYKAYLPKAEHCQQARLNAVFLLCSIWGILSYVPFDYLMVPDHWMALSIGRLMLVLLLLGCLLWQHRRPRRTERALLVGALGAEVFFGWGASLIDTPLAFLSWNLNVAVAVFVLLPLATVWRWANMLAHNLFMVVVYGLFFLGSPFSLSELVQYGGTFLLVGLTISPFLSHVRYVNFTQSARLRQELTQRNQELVAANEQLVQKSKVLTHLANHDVMTNLPNRRCGMVFLQETMTASLQEKHPLSLLLIDVDNLKGINDTLGHHYGDRMICHVASLLVELLDEHHLACRTGGDEFLVVMPNTDAQTCDRWCLRLTEQLASDESRENLGFAVSASVGTTTFEPSRETLFDVDTLIQRADAKMYHHKRRARQRRTTRPTKLVYSQDSDIDKVV</sequence>
<evidence type="ECO:0000256" key="1">
    <source>
        <dbReference type="ARBA" id="ARBA00012528"/>
    </source>
</evidence>
<dbReference type="Gene3D" id="3.30.70.270">
    <property type="match status" value="1"/>
</dbReference>
<dbReference type="KEGG" id="paur:FGL86_02675"/>
<feature type="compositionally biased region" description="Basic residues" evidence="3">
    <location>
        <begin position="406"/>
        <end position="418"/>
    </location>
</feature>
<name>A0A5B8STE3_9GAMM</name>
<evidence type="ECO:0000256" key="4">
    <source>
        <dbReference type="SAM" id="Phobius"/>
    </source>
</evidence>
<dbReference type="EMBL" id="CP042382">
    <property type="protein sequence ID" value="QEA38080.1"/>
    <property type="molecule type" value="Genomic_DNA"/>
</dbReference>
<protein>
    <recommendedName>
        <fullName evidence="1">diguanylate cyclase</fullName>
        <ecNumber evidence="1">2.7.7.65</ecNumber>
    </recommendedName>
</protein>
<feature type="transmembrane region" description="Helical" evidence="4">
    <location>
        <begin position="88"/>
        <end position="107"/>
    </location>
</feature>
<keyword evidence="4" id="KW-0812">Transmembrane</keyword>
<feature type="transmembrane region" description="Helical" evidence="4">
    <location>
        <begin position="170"/>
        <end position="191"/>
    </location>
</feature>
<dbReference type="NCBIfam" id="TIGR00254">
    <property type="entry name" value="GGDEF"/>
    <property type="match status" value="1"/>
</dbReference>
<reference evidence="6 7" key="1">
    <citation type="submission" date="2019-06" db="EMBL/GenBank/DDBJ databases">
        <title>Genome analyses of bacteria isolated from kimchi.</title>
        <authorList>
            <person name="Lee S."/>
            <person name="Ahn S."/>
            <person name="Roh S."/>
        </authorList>
    </citation>
    <scope>NUCLEOTIDE SEQUENCE [LARGE SCALE GENOMIC DNA]</scope>
    <source>
        <strain evidence="6 7">CBA4606</strain>
    </source>
</reference>
<feature type="domain" description="GGDEF" evidence="5">
    <location>
        <begin position="285"/>
        <end position="420"/>
    </location>
</feature>
<dbReference type="SUPFAM" id="SSF55073">
    <property type="entry name" value="Nucleotide cyclase"/>
    <property type="match status" value="1"/>
</dbReference>
<dbReference type="AlphaFoldDB" id="A0A5B8STE3"/>
<comment type="catalytic activity">
    <reaction evidence="2">
        <text>2 GTP = 3',3'-c-di-GMP + 2 diphosphate</text>
        <dbReference type="Rhea" id="RHEA:24898"/>
        <dbReference type="ChEBI" id="CHEBI:33019"/>
        <dbReference type="ChEBI" id="CHEBI:37565"/>
        <dbReference type="ChEBI" id="CHEBI:58805"/>
        <dbReference type="EC" id="2.7.7.65"/>
    </reaction>
</comment>
<dbReference type="InterPro" id="IPR043128">
    <property type="entry name" value="Rev_trsase/Diguanyl_cyclase"/>
</dbReference>
<evidence type="ECO:0000256" key="2">
    <source>
        <dbReference type="ARBA" id="ARBA00034247"/>
    </source>
</evidence>
<feature type="transmembrane region" description="Helical" evidence="4">
    <location>
        <begin position="119"/>
        <end position="137"/>
    </location>
</feature>
<evidence type="ECO:0000313" key="7">
    <source>
        <dbReference type="Proteomes" id="UP000321272"/>
    </source>
</evidence>
<feature type="region of interest" description="Disordered" evidence="3">
    <location>
        <begin position="406"/>
        <end position="434"/>
    </location>
</feature>
<gene>
    <name evidence="6" type="ORF">FGL86_02675</name>
</gene>
<evidence type="ECO:0000256" key="3">
    <source>
        <dbReference type="SAM" id="MobiDB-lite"/>
    </source>
</evidence>
<dbReference type="EC" id="2.7.7.65" evidence="1"/>
<feature type="transmembrane region" description="Helical" evidence="4">
    <location>
        <begin position="197"/>
        <end position="218"/>
    </location>
</feature>
<feature type="transmembrane region" description="Helical" evidence="4">
    <location>
        <begin position="143"/>
        <end position="163"/>
    </location>
</feature>
<accession>A0A5B8STE3</accession>
<dbReference type="OrthoDB" id="5296913at2"/>
<keyword evidence="4" id="KW-0472">Membrane</keyword>
<keyword evidence="7" id="KW-1185">Reference proteome</keyword>
<dbReference type="Pfam" id="PF00990">
    <property type="entry name" value="GGDEF"/>
    <property type="match status" value="1"/>
</dbReference>
<evidence type="ECO:0000259" key="5">
    <source>
        <dbReference type="PROSITE" id="PS50887"/>
    </source>
</evidence>
<dbReference type="SMART" id="SM00267">
    <property type="entry name" value="GGDEF"/>
    <property type="match status" value="1"/>
</dbReference>
<feature type="transmembrane region" description="Helical" evidence="4">
    <location>
        <begin position="58"/>
        <end position="76"/>
    </location>
</feature>
<keyword evidence="4" id="KW-1133">Transmembrane helix</keyword>
<dbReference type="PROSITE" id="PS50887">
    <property type="entry name" value="GGDEF"/>
    <property type="match status" value="1"/>
</dbReference>
<evidence type="ECO:0000313" key="6">
    <source>
        <dbReference type="EMBL" id="QEA38080.1"/>
    </source>
</evidence>
<dbReference type="Proteomes" id="UP000321272">
    <property type="component" value="Chromosome"/>
</dbReference>